<dbReference type="Gene3D" id="1.10.10.60">
    <property type="entry name" value="Homeodomain-like"/>
    <property type="match status" value="2"/>
</dbReference>
<dbReference type="EMBL" id="JAOAOG010000032">
    <property type="protein sequence ID" value="KAJ6253192.1"/>
    <property type="molecule type" value="Genomic_DNA"/>
</dbReference>
<dbReference type="CDD" id="cd11659">
    <property type="entry name" value="SANT_CDC5_II"/>
    <property type="match status" value="1"/>
</dbReference>
<evidence type="ECO:0000256" key="6">
    <source>
        <dbReference type="ARBA" id="ARBA00023187"/>
    </source>
</evidence>
<dbReference type="PANTHER" id="PTHR45885">
    <property type="entry name" value="CELL DIVISION CYCLE 5-LIKE PROTEIN"/>
    <property type="match status" value="1"/>
</dbReference>
<dbReference type="InterPro" id="IPR047242">
    <property type="entry name" value="CDC5L/Cef1"/>
</dbReference>
<dbReference type="Proteomes" id="UP001150062">
    <property type="component" value="Unassembled WGS sequence"/>
</dbReference>
<dbReference type="Pfam" id="PF13921">
    <property type="entry name" value="Myb_DNA-bind_6"/>
    <property type="match status" value="1"/>
</dbReference>
<dbReference type="PROSITE" id="PS51294">
    <property type="entry name" value="HTH_MYB"/>
    <property type="match status" value="2"/>
</dbReference>
<keyword evidence="3" id="KW-0747">Spliceosome</keyword>
<dbReference type="PANTHER" id="PTHR45885:SF1">
    <property type="entry name" value="CELL DIVISION CYCLE 5-LIKE PROTEIN"/>
    <property type="match status" value="1"/>
</dbReference>
<feature type="domain" description="HTH myb-type" evidence="10">
    <location>
        <begin position="58"/>
        <end position="107"/>
    </location>
</feature>
<evidence type="ECO:0000313" key="13">
    <source>
        <dbReference type="Proteomes" id="UP001146793"/>
    </source>
</evidence>
<keyword evidence="11" id="KW-0131">Cell cycle</keyword>
<accession>A0AAV7YT00</accession>
<dbReference type="GO" id="GO:0000398">
    <property type="term" value="P:mRNA splicing, via spliceosome"/>
    <property type="evidence" value="ECO:0007669"/>
    <property type="project" value="InterPro"/>
</dbReference>
<feature type="domain" description="Myb-like" evidence="9">
    <location>
        <begin position="2"/>
        <end position="53"/>
    </location>
</feature>
<keyword evidence="6" id="KW-0508">mRNA splicing</keyword>
<evidence type="ECO:0000313" key="12">
    <source>
        <dbReference type="EMBL" id="KAJ6253192.1"/>
    </source>
</evidence>
<comment type="caution">
    <text evidence="11">The sequence shown here is derived from an EMBL/GenBank/DDBJ whole genome shotgun (WGS) entry which is preliminary data.</text>
</comment>
<keyword evidence="4" id="KW-0677">Repeat</keyword>
<dbReference type="EMBL" id="JANTQA010000047">
    <property type="protein sequence ID" value="KAJ3431801.1"/>
    <property type="molecule type" value="Genomic_DNA"/>
</dbReference>
<proteinExistence type="inferred from homology"/>
<keyword evidence="7" id="KW-0539">Nucleus</keyword>
<dbReference type="GO" id="GO:0005681">
    <property type="term" value="C:spliceosomal complex"/>
    <property type="evidence" value="ECO:0007669"/>
    <property type="project" value="UniProtKB-KW"/>
</dbReference>
<feature type="domain" description="Myb-like" evidence="9">
    <location>
        <begin position="54"/>
        <end position="103"/>
    </location>
</feature>
<dbReference type="Proteomes" id="UP001146793">
    <property type="component" value="Unassembled WGS sequence"/>
</dbReference>
<evidence type="ECO:0000256" key="3">
    <source>
        <dbReference type="ARBA" id="ARBA00022728"/>
    </source>
</evidence>
<protein>
    <submittedName>
        <fullName evidence="11">Cell division cycle 5-like protein</fullName>
    </submittedName>
</protein>
<dbReference type="CDD" id="cd00167">
    <property type="entry name" value="SANT"/>
    <property type="match status" value="1"/>
</dbReference>
<name>A0AAV7YT00_9EUKA</name>
<keyword evidence="8" id="KW-0175">Coiled coil</keyword>
<dbReference type="SUPFAM" id="SSF46689">
    <property type="entry name" value="Homeodomain-like"/>
    <property type="match status" value="1"/>
</dbReference>
<reference evidence="12" key="1">
    <citation type="submission" date="2022-08" db="EMBL/GenBank/DDBJ databases">
        <title>Novel sulfate-reducing endosymbionts in the free-living metamonad Anaeramoeba.</title>
        <authorList>
            <person name="Jerlstrom-Hultqvist J."/>
            <person name="Cepicka I."/>
            <person name="Gallot-Lavallee L."/>
            <person name="Salas-Leiva D."/>
            <person name="Curtis B.A."/>
            <person name="Zahonova K."/>
            <person name="Pipaliya S."/>
            <person name="Dacks J."/>
            <person name="Roger A.J."/>
        </authorList>
    </citation>
    <scope>NUCLEOTIDE SEQUENCE</scope>
    <source>
        <strain evidence="12">Schooner1</strain>
    </source>
</reference>
<gene>
    <name evidence="11" type="ORF">M0812_20723</name>
    <name evidence="12" type="ORF">M0813_01236</name>
</gene>
<evidence type="ECO:0000256" key="4">
    <source>
        <dbReference type="ARBA" id="ARBA00022737"/>
    </source>
</evidence>
<keyword evidence="5" id="KW-0238">DNA-binding</keyword>
<reference evidence="11" key="2">
    <citation type="submission" date="2022-08" db="EMBL/GenBank/DDBJ databases">
        <title>Novel sulphate-reducing endosymbionts in the free-living metamonad Anaeramoeba.</title>
        <authorList>
            <person name="Jerlstrom-Hultqvist J."/>
            <person name="Cepicka I."/>
            <person name="Gallot-Lavallee L."/>
            <person name="Salas-Leiva D."/>
            <person name="Curtis B.A."/>
            <person name="Zahonova K."/>
            <person name="Pipaliya S."/>
            <person name="Dacks J."/>
            <person name="Roger A.J."/>
        </authorList>
    </citation>
    <scope>NUCLEOTIDE SEQUENCE</scope>
    <source>
        <strain evidence="11">Busselton2</strain>
    </source>
</reference>
<keyword evidence="14" id="KW-1185">Reference proteome</keyword>
<evidence type="ECO:0000256" key="1">
    <source>
        <dbReference type="ARBA" id="ARBA00010506"/>
    </source>
</evidence>
<evidence type="ECO:0000313" key="11">
    <source>
        <dbReference type="EMBL" id="KAJ3431801.1"/>
    </source>
</evidence>
<feature type="domain" description="HTH myb-type" evidence="10">
    <location>
        <begin position="2"/>
        <end position="57"/>
    </location>
</feature>
<evidence type="ECO:0000313" key="14">
    <source>
        <dbReference type="Proteomes" id="UP001150062"/>
    </source>
</evidence>
<evidence type="ECO:0000259" key="9">
    <source>
        <dbReference type="PROSITE" id="PS50090"/>
    </source>
</evidence>
<evidence type="ECO:0000256" key="5">
    <source>
        <dbReference type="ARBA" id="ARBA00023125"/>
    </source>
</evidence>
<keyword evidence="11" id="KW-0132">Cell division</keyword>
<evidence type="ECO:0000259" key="10">
    <source>
        <dbReference type="PROSITE" id="PS51294"/>
    </source>
</evidence>
<dbReference type="SMART" id="SM00717">
    <property type="entry name" value="SANT"/>
    <property type="match status" value="2"/>
</dbReference>
<evidence type="ECO:0000256" key="8">
    <source>
        <dbReference type="SAM" id="Coils"/>
    </source>
</evidence>
<dbReference type="GO" id="GO:0003677">
    <property type="term" value="F:DNA binding"/>
    <property type="evidence" value="ECO:0007669"/>
    <property type="project" value="UniProtKB-KW"/>
</dbReference>
<dbReference type="GO" id="GO:0051301">
    <property type="term" value="P:cell division"/>
    <property type="evidence" value="ECO:0007669"/>
    <property type="project" value="UniProtKB-KW"/>
</dbReference>
<organism evidence="11 13">
    <name type="scientific">Anaeramoeba flamelloides</name>
    <dbReference type="NCBI Taxonomy" id="1746091"/>
    <lineage>
        <taxon>Eukaryota</taxon>
        <taxon>Metamonada</taxon>
        <taxon>Anaeramoebidae</taxon>
        <taxon>Anaeramoeba</taxon>
    </lineage>
</organism>
<dbReference type="Pfam" id="PF11831">
    <property type="entry name" value="Myb_Cef"/>
    <property type="match status" value="1"/>
</dbReference>
<dbReference type="InterPro" id="IPR009057">
    <property type="entry name" value="Homeodomain-like_sf"/>
</dbReference>
<dbReference type="InterPro" id="IPR001005">
    <property type="entry name" value="SANT/Myb"/>
</dbReference>
<dbReference type="GO" id="GO:0000974">
    <property type="term" value="C:Prp19 complex"/>
    <property type="evidence" value="ECO:0007669"/>
    <property type="project" value="InterPro"/>
</dbReference>
<evidence type="ECO:0000256" key="2">
    <source>
        <dbReference type="ARBA" id="ARBA00022664"/>
    </source>
</evidence>
<feature type="coiled-coil region" evidence="8">
    <location>
        <begin position="746"/>
        <end position="773"/>
    </location>
</feature>
<keyword evidence="2" id="KW-0507">mRNA processing</keyword>
<dbReference type="AlphaFoldDB" id="A0AAV7YT00"/>
<dbReference type="PROSITE" id="PS50090">
    <property type="entry name" value="MYB_LIKE"/>
    <property type="match status" value="2"/>
</dbReference>
<sequence length="862" mass="101159">MRIFRKGGLWRNSEDQILLVSVMKYGTNQWARISSLLVRKSAKQCKERWYNWLEPSIKKTEWTQEEDEKLLHLAKIMPTQWRTIAPIIGRTAFQCIQRYEKLLDIIRGKEEKGVEDPRRLRSGQVDMNIEAKPALPDPVDMDEDEKEMLNEARARLANTKGKKAKRRARERYLEEARRITRLQKGRELREAGIVLTKKRRRRKKFTQMSFSSEIPFERKVPKGLYNVGNDELSKEYKNKQLVGKSLNFLEGRTTKEQEELENDRNRIKEKKEEKRKHLLWENEQKKTQVLDLAREIQEETRRSVLRKRNKLAIPEPQVSDQELRTIQKITSGGTLNYTNLINYQEQENFLNDMNSNKVTNTLLSKYDQFSTSTNSQINTFNTPSSSRMNTSQSSMFTPLMPKGNELNNNGNLLKSQLENIVALRETITPLKGGMNTPLHPTDFSGITPQRIDKIQTPNVLLSNITEGLTPKVGGGQTPLIFSTPLKIGGNNQKIMGVTPSRQSVLRDGLSINTPIVGYDENENSAEQQLFLLKKQIQKNLKKLPTPKNEYEIVAPKIHKKNKKQYGSFKKEHIKDQEEVEKEIEIERQKQYQELYVKRNRVIKKYLPRPKTVNRKKILKNYELQLLNPMQQSRELIKKEAYLLLQRDNINFPRGDGTEKTMRKLQQVNKSGKNFLSLDQNPIPEKDLKKARKLVRREIRAMIPRNQRSVDTQLIGDKLKKLQSEILWVPSLKRFAKISELNNLEKISAYEHKFDQLKKNLINKESQLEKQQHVLQIKSNGYQKKFNSISNQLEIDYLKFINSKSELLCFQNLKILEKVAYPKRIQELQSIFDHEVHREDELQNRYLELKKKKQNLLKIIQKN</sequence>
<dbReference type="InterPro" id="IPR047240">
    <property type="entry name" value="SANT_CDC5L_II"/>
</dbReference>
<dbReference type="InterPro" id="IPR021786">
    <property type="entry name" value="Cdc5p/Cef1_C"/>
</dbReference>
<evidence type="ECO:0000256" key="7">
    <source>
        <dbReference type="ARBA" id="ARBA00023242"/>
    </source>
</evidence>
<dbReference type="InterPro" id="IPR017930">
    <property type="entry name" value="Myb_dom"/>
</dbReference>
<comment type="similarity">
    <text evidence="1">Belongs to the CEF1 family.</text>
</comment>
<feature type="coiled-coil region" evidence="8">
    <location>
        <begin position="246"/>
        <end position="302"/>
    </location>
</feature>